<reference evidence="16" key="2">
    <citation type="journal article" date="2021" name="PeerJ">
        <title>Extensive microbial diversity within the chicken gut microbiome revealed by metagenomics and culture.</title>
        <authorList>
            <person name="Gilroy R."/>
            <person name="Ravi A."/>
            <person name="Getino M."/>
            <person name="Pursley I."/>
            <person name="Horton D.L."/>
            <person name="Alikhan N.F."/>
            <person name="Baker D."/>
            <person name="Gharbi K."/>
            <person name="Hall N."/>
            <person name="Watson M."/>
            <person name="Adriaenssens E.M."/>
            <person name="Foster-Nyarko E."/>
            <person name="Jarju S."/>
            <person name="Secka A."/>
            <person name="Antonio M."/>
            <person name="Oren A."/>
            <person name="Chaudhuri R.R."/>
            <person name="La Ragione R."/>
            <person name="Hildebrand F."/>
            <person name="Pallen M.J."/>
        </authorList>
    </citation>
    <scope>NUCLEOTIDE SEQUENCE</scope>
    <source>
        <strain evidence="16">CHK160-1198</strain>
    </source>
</reference>
<dbReference type="GO" id="GO:0004413">
    <property type="term" value="F:homoserine kinase activity"/>
    <property type="evidence" value="ECO:0007669"/>
    <property type="project" value="UniProtKB-UniRule"/>
</dbReference>
<dbReference type="InterPro" id="IPR006204">
    <property type="entry name" value="GHMP_kinase_N_dom"/>
</dbReference>
<comment type="similarity">
    <text evidence="2 13">Belongs to the GHMP kinase family. Homoserine kinase subfamily.</text>
</comment>
<comment type="subcellular location">
    <subcellularLocation>
        <location evidence="13">Cytoplasm</location>
    </subcellularLocation>
</comment>
<dbReference type="PRINTS" id="PR00958">
    <property type="entry name" value="HOMSERKINASE"/>
</dbReference>
<evidence type="ECO:0000256" key="5">
    <source>
        <dbReference type="ARBA" id="ARBA00022605"/>
    </source>
</evidence>
<evidence type="ECO:0000256" key="3">
    <source>
        <dbReference type="ARBA" id="ARBA00012078"/>
    </source>
</evidence>
<keyword evidence="7 13" id="KW-0791">Threonine biosynthesis</keyword>
<keyword evidence="9 13" id="KW-0418">Kinase</keyword>
<evidence type="ECO:0000313" key="16">
    <source>
        <dbReference type="EMBL" id="HIU64906.1"/>
    </source>
</evidence>
<comment type="catalytic activity">
    <reaction evidence="11 13">
        <text>L-homoserine + ATP = O-phospho-L-homoserine + ADP + H(+)</text>
        <dbReference type="Rhea" id="RHEA:13985"/>
        <dbReference type="ChEBI" id="CHEBI:15378"/>
        <dbReference type="ChEBI" id="CHEBI:30616"/>
        <dbReference type="ChEBI" id="CHEBI:57476"/>
        <dbReference type="ChEBI" id="CHEBI:57590"/>
        <dbReference type="ChEBI" id="CHEBI:456216"/>
        <dbReference type="EC" id="2.7.1.39"/>
    </reaction>
</comment>
<dbReference type="SUPFAM" id="SSF55060">
    <property type="entry name" value="GHMP Kinase, C-terminal domain"/>
    <property type="match status" value="1"/>
</dbReference>
<protein>
    <recommendedName>
        <fullName evidence="4 13">Homoserine kinase</fullName>
        <shortName evidence="13">HK</shortName>
        <shortName evidence="13">HSK</shortName>
        <ecNumber evidence="3 13">2.7.1.39</ecNumber>
    </recommendedName>
</protein>
<dbReference type="PANTHER" id="PTHR20861">
    <property type="entry name" value="HOMOSERINE/4-DIPHOSPHOCYTIDYL-2-C-METHYL-D-ERYTHRITOL KINASE"/>
    <property type="match status" value="1"/>
</dbReference>
<evidence type="ECO:0000256" key="11">
    <source>
        <dbReference type="ARBA" id="ARBA00049375"/>
    </source>
</evidence>
<dbReference type="Gene3D" id="3.30.230.10">
    <property type="match status" value="1"/>
</dbReference>
<proteinExistence type="inferred from homology"/>
<accession>A0A9D1MRE7</accession>
<dbReference type="InterPro" id="IPR000870">
    <property type="entry name" value="Homoserine_kinase"/>
</dbReference>
<dbReference type="GO" id="GO:0005524">
    <property type="term" value="F:ATP binding"/>
    <property type="evidence" value="ECO:0007669"/>
    <property type="project" value="UniProtKB-UniRule"/>
</dbReference>
<evidence type="ECO:0000259" key="15">
    <source>
        <dbReference type="Pfam" id="PF08544"/>
    </source>
</evidence>
<evidence type="ECO:0000256" key="1">
    <source>
        <dbReference type="ARBA" id="ARBA00005015"/>
    </source>
</evidence>
<evidence type="ECO:0000256" key="7">
    <source>
        <dbReference type="ARBA" id="ARBA00022697"/>
    </source>
</evidence>
<dbReference type="SUPFAM" id="SSF54211">
    <property type="entry name" value="Ribosomal protein S5 domain 2-like"/>
    <property type="match status" value="1"/>
</dbReference>
<keyword evidence="13" id="KW-0963">Cytoplasm</keyword>
<keyword evidence="8 13" id="KW-0547">Nucleotide-binding</keyword>
<dbReference type="Pfam" id="PF08544">
    <property type="entry name" value="GHMP_kinases_C"/>
    <property type="match status" value="1"/>
</dbReference>
<reference evidence="16" key="1">
    <citation type="submission" date="2020-10" db="EMBL/GenBank/DDBJ databases">
        <authorList>
            <person name="Gilroy R."/>
        </authorList>
    </citation>
    <scope>NUCLEOTIDE SEQUENCE</scope>
    <source>
        <strain evidence="16">CHK160-1198</strain>
    </source>
</reference>
<dbReference type="InterPro" id="IPR036554">
    <property type="entry name" value="GHMP_kinase_C_sf"/>
</dbReference>
<evidence type="ECO:0000256" key="6">
    <source>
        <dbReference type="ARBA" id="ARBA00022679"/>
    </source>
</evidence>
<evidence type="ECO:0000256" key="2">
    <source>
        <dbReference type="ARBA" id="ARBA00007370"/>
    </source>
</evidence>
<dbReference type="PROSITE" id="PS00627">
    <property type="entry name" value="GHMP_KINASES_ATP"/>
    <property type="match status" value="1"/>
</dbReference>
<keyword evidence="6 13" id="KW-0808">Transferase</keyword>
<dbReference type="PANTHER" id="PTHR20861:SF1">
    <property type="entry name" value="HOMOSERINE KINASE"/>
    <property type="match status" value="1"/>
</dbReference>
<dbReference type="Pfam" id="PF00288">
    <property type="entry name" value="GHMP_kinases_N"/>
    <property type="match status" value="1"/>
</dbReference>
<evidence type="ECO:0000256" key="10">
    <source>
        <dbReference type="ARBA" id="ARBA00022840"/>
    </source>
</evidence>
<evidence type="ECO:0000259" key="14">
    <source>
        <dbReference type="Pfam" id="PF00288"/>
    </source>
</evidence>
<evidence type="ECO:0000256" key="12">
    <source>
        <dbReference type="ARBA" id="ARBA00049954"/>
    </source>
</evidence>
<dbReference type="Proteomes" id="UP000824099">
    <property type="component" value="Unassembled WGS sequence"/>
</dbReference>
<gene>
    <name evidence="13" type="primary">thrB</name>
    <name evidence="16" type="ORF">IAB06_07740</name>
</gene>
<comment type="pathway">
    <text evidence="1 13">Amino-acid biosynthesis; L-threonine biosynthesis; L-threonine from L-aspartate: step 4/5.</text>
</comment>
<evidence type="ECO:0000256" key="13">
    <source>
        <dbReference type="HAMAP-Rule" id="MF_00384"/>
    </source>
</evidence>
<name>A0A9D1MRE7_9FIRM</name>
<evidence type="ECO:0000256" key="4">
    <source>
        <dbReference type="ARBA" id="ARBA00017858"/>
    </source>
</evidence>
<evidence type="ECO:0000256" key="9">
    <source>
        <dbReference type="ARBA" id="ARBA00022777"/>
    </source>
</evidence>
<dbReference type="EC" id="2.7.1.39" evidence="3 13"/>
<keyword evidence="10 13" id="KW-0067">ATP-binding</keyword>
<dbReference type="InterPro" id="IPR014721">
    <property type="entry name" value="Ribsml_uS5_D2-typ_fold_subgr"/>
</dbReference>
<dbReference type="GO" id="GO:0005737">
    <property type="term" value="C:cytoplasm"/>
    <property type="evidence" value="ECO:0007669"/>
    <property type="project" value="UniProtKB-SubCell"/>
</dbReference>
<dbReference type="AlphaFoldDB" id="A0A9D1MRE7"/>
<dbReference type="EMBL" id="DVNI01000133">
    <property type="protein sequence ID" value="HIU64906.1"/>
    <property type="molecule type" value="Genomic_DNA"/>
</dbReference>
<feature type="domain" description="GHMP kinase N-terminal" evidence="14">
    <location>
        <begin position="75"/>
        <end position="142"/>
    </location>
</feature>
<dbReference type="InterPro" id="IPR006203">
    <property type="entry name" value="GHMP_knse_ATP-bd_CS"/>
</dbReference>
<feature type="binding site" evidence="13">
    <location>
        <begin position="89"/>
        <end position="99"/>
    </location>
    <ligand>
        <name>ATP</name>
        <dbReference type="ChEBI" id="CHEBI:30616"/>
    </ligand>
</feature>
<dbReference type="GO" id="GO:0009088">
    <property type="term" value="P:threonine biosynthetic process"/>
    <property type="evidence" value="ECO:0007669"/>
    <property type="project" value="UniProtKB-UniRule"/>
</dbReference>
<dbReference type="Gene3D" id="3.30.70.890">
    <property type="entry name" value="GHMP kinase, C-terminal domain"/>
    <property type="match status" value="1"/>
</dbReference>
<dbReference type="NCBIfam" id="TIGR00191">
    <property type="entry name" value="thrB"/>
    <property type="match status" value="1"/>
</dbReference>
<keyword evidence="5 13" id="KW-0028">Amino-acid biosynthesis</keyword>
<evidence type="ECO:0000256" key="8">
    <source>
        <dbReference type="ARBA" id="ARBA00022741"/>
    </source>
</evidence>
<evidence type="ECO:0000313" key="17">
    <source>
        <dbReference type="Proteomes" id="UP000824099"/>
    </source>
</evidence>
<comment type="function">
    <text evidence="12 13">Catalyzes the ATP-dependent phosphorylation of L-homoserine to L-homoserine phosphate.</text>
</comment>
<dbReference type="PIRSF" id="PIRSF000676">
    <property type="entry name" value="Homoser_kin"/>
    <property type="match status" value="1"/>
</dbReference>
<sequence>MATSIQIRVPATSANCGAGFDTLGLACTMYNHFTYEIINKGFYLDIIGEGAEKLKANRYNLAILSFLKLWNIHSNKKIGLKVKMNNVIPLSRGLGSSSSAIVAGLTAANYLTGNKFSKYELLNLATEIEGHPDNVAPAIFGGITVSYMNNSKADTLRFLPAKPFTLLAVIPDLTLPTKIARQVLPSKVEYTDAIFNISRSSLFTAALLTGDFSHISAALEDRLHQPYRLHLIPGAKKAIIAAKKNGAYNAVISGAGSTLMAYIPADCATERIAQAMQEALLLEKTTSSIVVLELDTKGAQVLSTS</sequence>
<dbReference type="InterPro" id="IPR013750">
    <property type="entry name" value="GHMP_kinase_C_dom"/>
</dbReference>
<organism evidence="16 17">
    <name type="scientific">Candidatus Avacidaminococcus intestinavium</name>
    <dbReference type="NCBI Taxonomy" id="2840684"/>
    <lineage>
        <taxon>Bacteria</taxon>
        <taxon>Bacillati</taxon>
        <taxon>Bacillota</taxon>
        <taxon>Negativicutes</taxon>
        <taxon>Acidaminococcales</taxon>
        <taxon>Acidaminococcaceae</taxon>
        <taxon>Acidaminococcaceae incertae sedis</taxon>
        <taxon>Candidatus Avacidaminococcus</taxon>
    </lineage>
</organism>
<comment type="caution">
    <text evidence="16">The sequence shown here is derived from an EMBL/GenBank/DDBJ whole genome shotgun (WGS) entry which is preliminary data.</text>
</comment>
<feature type="domain" description="GHMP kinase C-terminal" evidence="15">
    <location>
        <begin position="205"/>
        <end position="278"/>
    </location>
</feature>
<dbReference type="HAMAP" id="MF_00384">
    <property type="entry name" value="Homoser_kinase"/>
    <property type="match status" value="1"/>
</dbReference>
<dbReference type="InterPro" id="IPR020568">
    <property type="entry name" value="Ribosomal_Su5_D2-typ_SF"/>
</dbReference>